<dbReference type="RefSeq" id="WP_262847228.1">
    <property type="nucleotide sequence ID" value="NZ_JANZYP010000060.1"/>
</dbReference>
<dbReference type="SMART" id="SM00347">
    <property type="entry name" value="HTH_MARR"/>
    <property type="match status" value="2"/>
</dbReference>
<keyword evidence="3" id="KW-0804">Transcription</keyword>
<dbReference type="InterPro" id="IPR000835">
    <property type="entry name" value="HTH_MarR-typ"/>
</dbReference>
<dbReference type="EMBL" id="JBHSFN010000041">
    <property type="protein sequence ID" value="MFC4592103.1"/>
    <property type="molecule type" value="Genomic_DNA"/>
</dbReference>
<organism evidence="5 6">
    <name type="scientific">Sphaerisporangium corydalis</name>
    <dbReference type="NCBI Taxonomy" id="1441875"/>
    <lineage>
        <taxon>Bacteria</taxon>
        <taxon>Bacillati</taxon>
        <taxon>Actinomycetota</taxon>
        <taxon>Actinomycetes</taxon>
        <taxon>Streptosporangiales</taxon>
        <taxon>Streptosporangiaceae</taxon>
        <taxon>Sphaerisporangium</taxon>
    </lineage>
</organism>
<proteinExistence type="predicted"/>
<name>A0ABV9ESG0_9ACTN</name>
<evidence type="ECO:0000313" key="5">
    <source>
        <dbReference type="EMBL" id="MFC4592103.1"/>
    </source>
</evidence>
<dbReference type="PANTHER" id="PTHR33164:SF64">
    <property type="entry name" value="TRANSCRIPTIONAL REGULATOR SLYA"/>
    <property type="match status" value="1"/>
</dbReference>
<dbReference type="InterPro" id="IPR039422">
    <property type="entry name" value="MarR/SlyA-like"/>
</dbReference>
<evidence type="ECO:0000313" key="6">
    <source>
        <dbReference type="Proteomes" id="UP001595891"/>
    </source>
</evidence>
<keyword evidence="6" id="KW-1185">Reference proteome</keyword>
<dbReference type="SUPFAM" id="SSF46785">
    <property type="entry name" value="Winged helix' DNA-binding domain"/>
    <property type="match status" value="2"/>
</dbReference>
<evidence type="ECO:0000256" key="1">
    <source>
        <dbReference type="ARBA" id="ARBA00023015"/>
    </source>
</evidence>
<dbReference type="Proteomes" id="UP001595891">
    <property type="component" value="Unassembled WGS sequence"/>
</dbReference>
<gene>
    <name evidence="5" type="ORF">ACFO8L_38860</name>
</gene>
<evidence type="ECO:0000256" key="2">
    <source>
        <dbReference type="ARBA" id="ARBA00023125"/>
    </source>
</evidence>
<protein>
    <submittedName>
        <fullName evidence="5">MarR family winged helix-turn-helix transcriptional regulator</fullName>
    </submittedName>
</protein>
<dbReference type="InterPro" id="IPR036388">
    <property type="entry name" value="WH-like_DNA-bd_sf"/>
</dbReference>
<dbReference type="Pfam" id="PF01047">
    <property type="entry name" value="MarR"/>
    <property type="match status" value="1"/>
</dbReference>
<feature type="domain" description="HTH marR-type" evidence="4">
    <location>
        <begin position="1"/>
        <end position="146"/>
    </location>
</feature>
<sequence>MSRSSGEAGTGALLWLVTTKWRAAVDRAVAPLGLTHAQYVVLASLYGLSRQGTRPSQRELADFAGLEAIYVSKLARALEKTGLLVRAEHPADPRAVRLTLTDHGTAVAQRAVVIVHALQEEVTAPIGGTASPRARELVRTLRTLLGTPPAGGTDDEGNTTMTQAPALLTGQDIGEAQGAVGALLDAVLAAGGHTSEQFIVLRVLSVRGPWASPAALHEFLAGQRQLGLDPPAVAALLGGLEAAGLVRGSSPDGAGPVELTGEGADLFARLAGTVAPATRSLYAGIDPDDLATAHRVLAQVVERAGHLRATL</sequence>
<reference evidence="6" key="1">
    <citation type="journal article" date="2019" name="Int. J. Syst. Evol. Microbiol.">
        <title>The Global Catalogue of Microorganisms (GCM) 10K type strain sequencing project: providing services to taxonomists for standard genome sequencing and annotation.</title>
        <authorList>
            <consortium name="The Broad Institute Genomics Platform"/>
            <consortium name="The Broad Institute Genome Sequencing Center for Infectious Disease"/>
            <person name="Wu L."/>
            <person name="Ma J."/>
        </authorList>
    </citation>
    <scope>NUCLEOTIDE SEQUENCE [LARGE SCALE GENOMIC DNA]</scope>
    <source>
        <strain evidence="6">CCUG 49560</strain>
    </source>
</reference>
<evidence type="ECO:0000256" key="3">
    <source>
        <dbReference type="ARBA" id="ARBA00023163"/>
    </source>
</evidence>
<dbReference type="PROSITE" id="PS50995">
    <property type="entry name" value="HTH_MARR_2"/>
    <property type="match status" value="1"/>
</dbReference>
<accession>A0ABV9ESG0</accession>
<dbReference type="Gene3D" id="1.10.10.10">
    <property type="entry name" value="Winged helix-like DNA-binding domain superfamily/Winged helix DNA-binding domain"/>
    <property type="match status" value="2"/>
</dbReference>
<keyword evidence="1" id="KW-0805">Transcription regulation</keyword>
<comment type="caution">
    <text evidence="5">The sequence shown here is derived from an EMBL/GenBank/DDBJ whole genome shotgun (WGS) entry which is preliminary data.</text>
</comment>
<evidence type="ECO:0000259" key="4">
    <source>
        <dbReference type="PROSITE" id="PS50995"/>
    </source>
</evidence>
<dbReference type="InterPro" id="IPR036390">
    <property type="entry name" value="WH_DNA-bd_sf"/>
</dbReference>
<keyword evidence="2" id="KW-0238">DNA-binding</keyword>
<dbReference type="PANTHER" id="PTHR33164">
    <property type="entry name" value="TRANSCRIPTIONAL REGULATOR, MARR FAMILY"/>
    <property type="match status" value="1"/>
</dbReference>